<proteinExistence type="predicted"/>
<evidence type="ECO:0000313" key="1">
    <source>
        <dbReference type="EMBL" id="CDR94912.1"/>
    </source>
</evidence>
<dbReference type="RefSeq" id="XP_012767098.1">
    <property type="nucleotide sequence ID" value="XM_012911644.1"/>
</dbReference>
<protein>
    <submittedName>
        <fullName evidence="1">Uncharacterized protein</fullName>
    </submittedName>
</protein>
<accession>A0A061D4D4</accession>
<gene>
    <name evidence="1" type="ORF">BBBOND_0200690</name>
</gene>
<reference evidence="2" key="1">
    <citation type="submission" date="2014-06" db="EMBL/GenBank/DDBJ databases">
        <authorList>
            <person name="Aslett M."/>
            <person name="De Silva N."/>
        </authorList>
    </citation>
    <scope>NUCLEOTIDE SEQUENCE [LARGE SCALE GENOMIC DNA]</scope>
    <source>
        <strain evidence="2">Bond</strain>
    </source>
</reference>
<dbReference type="GeneID" id="24563453"/>
<evidence type="ECO:0000313" key="2">
    <source>
        <dbReference type="Proteomes" id="UP000033188"/>
    </source>
</evidence>
<name>A0A061D4D4_BABBI</name>
<dbReference type="EMBL" id="LK391708">
    <property type="protein sequence ID" value="CDR94912.1"/>
    <property type="molecule type" value="Genomic_DNA"/>
</dbReference>
<keyword evidence="2" id="KW-1185">Reference proteome</keyword>
<dbReference type="VEuPathDB" id="PiroplasmaDB:BBBOND_0200690"/>
<dbReference type="KEGG" id="bbig:BBBOND_0200690"/>
<dbReference type="AlphaFoldDB" id="A0A061D4D4"/>
<sequence length="88" mass="10110">MNQGTIMFNSIDNCAVELPQKRIDGWLRPTDVPNTHATEPLGALMKCGKRMPVTVKWIKTPSAWAYNREPKPSFTSLRHFDAKRRNKL</sequence>
<organism evidence="1 2">
    <name type="scientific">Babesia bigemina</name>
    <dbReference type="NCBI Taxonomy" id="5866"/>
    <lineage>
        <taxon>Eukaryota</taxon>
        <taxon>Sar</taxon>
        <taxon>Alveolata</taxon>
        <taxon>Apicomplexa</taxon>
        <taxon>Aconoidasida</taxon>
        <taxon>Piroplasmida</taxon>
        <taxon>Babesiidae</taxon>
        <taxon>Babesia</taxon>
    </lineage>
</organism>
<dbReference type="Proteomes" id="UP000033188">
    <property type="component" value="Chromosome 2"/>
</dbReference>